<keyword evidence="1" id="KW-0677">Repeat</keyword>
<dbReference type="EMBL" id="JABTTQ020001725">
    <property type="protein sequence ID" value="KAK6128521.1"/>
    <property type="molecule type" value="Genomic_DNA"/>
</dbReference>
<evidence type="ECO:0000256" key="1">
    <source>
        <dbReference type="ARBA" id="ARBA00022737"/>
    </source>
</evidence>
<feature type="domain" description="K Homology" evidence="4">
    <location>
        <begin position="322"/>
        <end position="391"/>
    </location>
</feature>
<feature type="region of interest" description="Disordered" evidence="3">
    <location>
        <begin position="665"/>
        <end position="686"/>
    </location>
</feature>
<dbReference type="PANTHER" id="PTHR10288">
    <property type="entry name" value="KH DOMAIN CONTAINING RNA BINDING PROTEIN"/>
    <property type="match status" value="1"/>
</dbReference>
<gene>
    <name evidence="5" type="ORF">DH2020_037730</name>
</gene>
<sequence length="711" mass="78214">MEGNRRNFLNKRSNPHFKKSGSPRKGKQHNTVHGESSENFRLSDTVYYILCQSTKIGSVIGKGGSIVKALREETQAKITVSDSVPGSDERVIIIFSPSDKQAKRHSGDNGDKAEKEYDALRPHCAAQDALLKVHNRIVEEDLGGTKKGNDDETVASARLLVSNNMVGCLLGRKGDVIQRLRSETGANIRVLPSDHLPVCARRNDLLFFLVATISGKPAIVRKALYEVSTLLHRNPRKDKPPSSFSSPYASHPPPYDGQGFHLSGPRTRNMLSPEYPTWLERNTDTHRMQPLPYKGGYGIRPSAFGPDDFDGVTPPHDREAPSEFTLKIICSAEKIGGVIGKGGSNVKQLEQETGASIHVDNVSKESDERVICVSSFEALWDPRSQTIDAILHLQNKTSEYSEEGTITTRLLVPSSKVGCILGQGGHVINDMRRRTHADIRVFSKEEEKPKCASRDEELVQISGSFGIARDALVEIASRLRTRCLRDENTRGEPASVRPLPGFGPAGNLRGGGLPVSSNIVPGSLGRYEHLQVAILCSIFCIMKIPCQDLWLGLLVAACSFTSIFYYADPQDSVREYDPPSFPPRATGYLDVNEAKYSSVSAAAGSRIAEFGGRRLSLHDPYSSGSDFGTSEQHFNSSRDIYRAPASPPVPHNYSQPGAYQSYNSSHVAAYPNDSPSPVPYQDPNRLPAAYQNKYTLQGSYQDTRAYGSYRY</sequence>
<feature type="domain" description="K Homology" evidence="4">
    <location>
        <begin position="404"/>
        <end position="480"/>
    </location>
</feature>
<keyword evidence="2" id="KW-0694">RNA-binding</keyword>
<accession>A0ABR0V2J1</accession>
<proteinExistence type="predicted"/>
<feature type="domain" description="K Homology" evidence="4">
    <location>
        <begin position="153"/>
        <end position="232"/>
    </location>
</feature>
<dbReference type="PROSITE" id="PS50084">
    <property type="entry name" value="KH_TYPE_1"/>
    <property type="match status" value="4"/>
</dbReference>
<evidence type="ECO:0000259" key="4">
    <source>
        <dbReference type="SMART" id="SM00322"/>
    </source>
</evidence>
<feature type="region of interest" description="Disordered" evidence="3">
    <location>
        <begin position="234"/>
        <end position="268"/>
    </location>
</feature>
<evidence type="ECO:0000313" key="6">
    <source>
        <dbReference type="Proteomes" id="UP001318860"/>
    </source>
</evidence>
<dbReference type="SUPFAM" id="SSF54791">
    <property type="entry name" value="Eukaryotic type KH-domain (KH-domain type I)"/>
    <property type="match status" value="4"/>
</dbReference>
<name>A0ABR0V2J1_REHGL</name>
<evidence type="ECO:0000256" key="3">
    <source>
        <dbReference type="SAM" id="MobiDB-lite"/>
    </source>
</evidence>
<dbReference type="Pfam" id="PF00013">
    <property type="entry name" value="KH_1"/>
    <property type="match status" value="4"/>
</dbReference>
<protein>
    <recommendedName>
        <fullName evidence="4">K Homology domain-containing protein</fullName>
    </recommendedName>
</protein>
<comment type="caution">
    <text evidence="5">The sequence shown here is derived from an EMBL/GenBank/DDBJ whole genome shotgun (WGS) entry which is preliminary data.</text>
</comment>
<feature type="domain" description="K Homology" evidence="4">
    <location>
        <begin position="43"/>
        <end position="114"/>
    </location>
</feature>
<dbReference type="Proteomes" id="UP001318860">
    <property type="component" value="Unassembled WGS sequence"/>
</dbReference>
<feature type="region of interest" description="Disordered" evidence="3">
    <location>
        <begin position="1"/>
        <end position="37"/>
    </location>
</feature>
<organism evidence="5 6">
    <name type="scientific">Rehmannia glutinosa</name>
    <name type="common">Chinese foxglove</name>
    <dbReference type="NCBI Taxonomy" id="99300"/>
    <lineage>
        <taxon>Eukaryota</taxon>
        <taxon>Viridiplantae</taxon>
        <taxon>Streptophyta</taxon>
        <taxon>Embryophyta</taxon>
        <taxon>Tracheophyta</taxon>
        <taxon>Spermatophyta</taxon>
        <taxon>Magnoliopsida</taxon>
        <taxon>eudicotyledons</taxon>
        <taxon>Gunneridae</taxon>
        <taxon>Pentapetalae</taxon>
        <taxon>asterids</taxon>
        <taxon>lamiids</taxon>
        <taxon>Lamiales</taxon>
        <taxon>Orobanchaceae</taxon>
        <taxon>Rehmannieae</taxon>
        <taxon>Rehmannia</taxon>
    </lineage>
</organism>
<reference evidence="5 6" key="1">
    <citation type="journal article" date="2021" name="Comput. Struct. Biotechnol. J.">
        <title>De novo genome assembly of the potent medicinal plant Rehmannia glutinosa using nanopore technology.</title>
        <authorList>
            <person name="Ma L."/>
            <person name="Dong C."/>
            <person name="Song C."/>
            <person name="Wang X."/>
            <person name="Zheng X."/>
            <person name="Niu Y."/>
            <person name="Chen S."/>
            <person name="Feng W."/>
        </authorList>
    </citation>
    <scope>NUCLEOTIDE SEQUENCE [LARGE SCALE GENOMIC DNA]</scope>
    <source>
        <strain evidence="5">DH-2019</strain>
    </source>
</reference>
<evidence type="ECO:0000313" key="5">
    <source>
        <dbReference type="EMBL" id="KAK6128521.1"/>
    </source>
</evidence>
<dbReference type="SMART" id="SM00322">
    <property type="entry name" value="KH"/>
    <property type="match status" value="4"/>
</dbReference>
<evidence type="ECO:0000256" key="2">
    <source>
        <dbReference type="PROSITE-ProRule" id="PRU00117"/>
    </source>
</evidence>
<dbReference type="InterPro" id="IPR004087">
    <property type="entry name" value="KH_dom"/>
</dbReference>
<dbReference type="CDD" id="cd22459">
    <property type="entry name" value="KH-I_PEPPER_rpt1_like"/>
    <property type="match status" value="1"/>
</dbReference>
<dbReference type="Gene3D" id="3.30.310.210">
    <property type="match status" value="2"/>
</dbReference>
<dbReference type="CDD" id="cd22460">
    <property type="entry name" value="KH-I_PEPPER_rpt2_like"/>
    <property type="match status" value="1"/>
</dbReference>
<dbReference type="InterPro" id="IPR004088">
    <property type="entry name" value="KH_dom_type_1"/>
</dbReference>
<keyword evidence="6" id="KW-1185">Reference proteome</keyword>
<dbReference type="InterPro" id="IPR036612">
    <property type="entry name" value="KH_dom_type_1_sf"/>
</dbReference>
<feature type="compositionally biased region" description="Basic residues" evidence="3">
    <location>
        <begin position="13"/>
        <end position="30"/>
    </location>
</feature>